<sequence length="109" mass="11643">MKKFFVLFTVCLCLAAFIAPSFAEDKIITAKIQSVVQAKDRNGNAYTRVIVEEPKELQGVKYVAGVPAMAFGATAGPASALKAGGILKAVVSEREFNGRSSYTILSIIQ</sequence>
<name>A0A6M3KXI9_9ZZZZ</name>
<gene>
    <name evidence="1" type="ORF">MM415B02117_0008</name>
</gene>
<protein>
    <submittedName>
        <fullName evidence="1">Uncharacterized protein</fullName>
    </submittedName>
</protein>
<evidence type="ECO:0000313" key="1">
    <source>
        <dbReference type="EMBL" id="QJA86194.1"/>
    </source>
</evidence>
<proteinExistence type="predicted"/>
<accession>A0A6M3KXI9</accession>
<dbReference type="EMBL" id="MT142621">
    <property type="protein sequence ID" value="QJA86194.1"/>
    <property type="molecule type" value="Genomic_DNA"/>
</dbReference>
<dbReference type="AlphaFoldDB" id="A0A6M3KXI9"/>
<organism evidence="1">
    <name type="scientific">viral metagenome</name>
    <dbReference type="NCBI Taxonomy" id="1070528"/>
    <lineage>
        <taxon>unclassified sequences</taxon>
        <taxon>metagenomes</taxon>
        <taxon>organismal metagenomes</taxon>
    </lineage>
</organism>
<reference evidence="1" key="1">
    <citation type="submission" date="2020-03" db="EMBL/GenBank/DDBJ databases">
        <title>The deep terrestrial virosphere.</title>
        <authorList>
            <person name="Holmfeldt K."/>
            <person name="Nilsson E."/>
            <person name="Simone D."/>
            <person name="Lopez-Fernandez M."/>
            <person name="Wu X."/>
            <person name="de Brujin I."/>
            <person name="Lundin D."/>
            <person name="Andersson A."/>
            <person name="Bertilsson S."/>
            <person name="Dopson M."/>
        </authorList>
    </citation>
    <scope>NUCLEOTIDE SEQUENCE</scope>
    <source>
        <strain evidence="1">MM415B02117</strain>
    </source>
</reference>